<comment type="caution">
    <text evidence="4">The sequence shown here is derived from an EMBL/GenBank/DDBJ whole genome shotgun (WGS) entry which is preliminary data.</text>
</comment>
<keyword evidence="2" id="KW-0472">Membrane</keyword>
<keyword evidence="2" id="KW-0812">Transmembrane</keyword>
<feature type="transmembrane region" description="Helical" evidence="2">
    <location>
        <begin position="293"/>
        <end position="316"/>
    </location>
</feature>
<feature type="region of interest" description="Disordered" evidence="1">
    <location>
        <begin position="339"/>
        <end position="362"/>
    </location>
</feature>
<accession>A0ABP9FNE1</accession>
<dbReference type="InterPro" id="IPR013783">
    <property type="entry name" value="Ig-like_fold"/>
</dbReference>
<dbReference type="Gene3D" id="2.60.40.10">
    <property type="entry name" value="Immunoglobulins"/>
    <property type="match status" value="1"/>
</dbReference>
<sequence length="362" mass="38690">MNAVPSLTLRALLALVLAAIVVFAPQTAHAEDPGDTTGVAIEPVEADGSVTDRVRHSYQVEPGQQVKDQVRVANAGNTPLTITIFATDAYNDAQGNFALLNTSDEPKDAGAWVSFDGQPRVELQLAPTESKVVSFTVNVPAEATPGDHPAGIVASWTREGDVNRENRIANRMYVRVAGDLVANMTISSFSANHSGDLNPFDGSITGTATVSNNGNIALSGRVTLSGTTWFGVPVGQETFEVLDEVLPGNTRTVNFTLENVPSVGFANVKWLLQTQTDGDALLPPTLPVVERDAFVWALPLLAVVPLLLIVGGIVWWRWRRKVDAKRAAEWIAHTEAEAARKAQEASAQNDAPEPELVESGSK</sequence>
<gene>
    <name evidence="4" type="ORF">GCM10025789_29520</name>
</gene>
<evidence type="ECO:0000256" key="1">
    <source>
        <dbReference type="SAM" id="MobiDB-lite"/>
    </source>
</evidence>
<dbReference type="Proteomes" id="UP001501521">
    <property type="component" value="Unassembled WGS sequence"/>
</dbReference>
<feature type="signal peptide" evidence="3">
    <location>
        <begin position="1"/>
        <end position="30"/>
    </location>
</feature>
<dbReference type="EMBL" id="BAABLV010000044">
    <property type="protein sequence ID" value="GAA4908086.1"/>
    <property type="molecule type" value="Genomic_DNA"/>
</dbReference>
<evidence type="ECO:0008006" key="6">
    <source>
        <dbReference type="Google" id="ProtNLM"/>
    </source>
</evidence>
<keyword evidence="3" id="KW-0732">Signal</keyword>
<keyword evidence="2" id="KW-1133">Transmembrane helix</keyword>
<reference evidence="5" key="1">
    <citation type="journal article" date="2019" name="Int. J. Syst. Evol. Microbiol.">
        <title>The Global Catalogue of Microorganisms (GCM) 10K type strain sequencing project: providing services to taxonomists for standard genome sequencing and annotation.</title>
        <authorList>
            <consortium name="The Broad Institute Genomics Platform"/>
            <consortium name="The Broad Institute Genome Sequencing Center for Infectious Disease"/>
            <person name="Wu L."/>
            <person name="Ma J."/>
        </authorList>
    </citation>
    <scope>NUCLEOTIDE SEQUENCE [LARGE SCALE GENOMIC DNA]</scope>
    <source>
        <strain evidence="5">JCM 19125</strain>
    </source>
</reference>
<dbReference type="RefSeq" id="WP_345584233.1">
    <property type="nucleotide sequence ID" value="NZ_BAABLV010000044.1"/>
</dbReference>
<proteinExistence type="predicted"/>
<organism evidence="4 5">
    <name type="scientific">Tessaracoccus lubricantis</name>
    <dbReference type="NCBI Taxonomy" id="545543"/>
    <lineage>
        <taxon>Bacteria</taxon>
        <taxon>Bacillati</taxon>
        <taxon>Actinomycetota</taxon>
        <taxon>Actinomycetes</taxon>
        <taxon>Propionibacteriales</taxon>
        <taxon>Propionibacteriaceae</taxon>
        <taxon>Tessaracoccus</taxon>
    </lineage>
</organism>
<protein>
    <recommendedName>
        <fullName evidence="6">DUF916 domain-containing protein</fullName>
    </recommendedName>
</protein>
<keyword evidence="5" id="KW-1185">Reference proteome</keyword>
<evidence type="ECO:0000256" key="3">
    <source>
        <dbReference type="SAM" id="SignalP"/>
    </source>
</evidence>
<feature type="chain" id="PRO_5047165536" description="DUF916 domain-containing protein" evidence="3">
    <location>
        <begin position="31"/>
        <end position="362"/>
    </location>
</feature>
<name>A0ABP9FNE1_9ACTN</name>
<evidence type="ECO:0000256" key="2">
    <source>
        <dbReference type="SAM" id="Phobius"/>
    </source>
</evidence>
<evidence type="ECO:0000313" key="4">
    <source>
        <dbReference type="EMBL" id="GAA4908086.1"/>
    </source>
</evidence>
<evidence type="ECO:0000313" key="5">
    <source>
        <dbReference type="Proteomes" id="UP001501521"/>
    </source>
</evidence>